<name>A0A3M0GEG4_9FLAO</name>
<dbReference type="InterPro" id="IPR026444">
    <property type="entry name" value="Secre_tail"/>
</dbReference>
<feature type="domain" description="Secretion system C-terminal sorting" evidence="2">
    <location>
        <begin position="145"/>
        <end position="209"/>
    </location>
</feature>
<organism evidence="3 4">
    <name type="scientific">Dokdonia sinensis</name>
    <dbReference type="NCBI Taxonomy" id="2479847"/>
    <lineage>
        <taxon>Bacteria</taxon>
        <taxon>Pseudomonadati</taxon>
        <taxon>Bacteroidota</taxon>
        <taxon>Flavobacteriia</taxon>
        <taxon>Flavobacteriales</taxon>
        <taxon>Flavobacteriaceae</taxon>
        <taxon>Dokdonia</taxon>
    </lineage>
</organism>
<evidence type="ECO:0000313" key="3">
    <source>
        <dbReference type="EMBL" id="RMB63295.1"/>
    </source>
</evidence>
<keyword evidence="1" id="KW-0732">Signal</keyword>
<protein>
    <submittedName>
        <fullName evidence="3">T9SS C-terminal target domain-containing protein</fullName>
    </submittedName>
</protein>
<sequence length="211" mass="22925">MLEFTSNNITSLIVGNNSVEIETFNFGGNMLTSVVFGNIPKINRLDIAGNFIETINLSTIGELNIYRSFANSFLQQNFCVVDSFSEGAMLNVGGQNVNEGSYIYPPDAGITIVGEDGPNYVNMSPFDCDGNSLGINEQAIATLSLYPNPTNDIVNIKTDMPIDSYEVYNLVGQKVLNGNQNTVDLTSLKAGVYMVKILIGEATTVKRIIKN</sequence>
<reference evidence="3 4" key="1">
    <citation type="submission" date="2018-10" db="EMBL/GenBank/DDBJ databases">
        <title>Dokdonia luteus sp. nov., isolated from sea water.</title>
        <authorList>
            <person name="Zhou L.Y."/>
            <person name="Du Z.J."/>
        </authorList>
    </citation>
    <scope>NUCLEOTIDE SEQUENCE [LARGE SCALE GENOMIC DNA]</scope>
    <source>
        <strain evidence="3 4">SH27</strain>
    </source>
</reference>
<evidence type="ECO:0000259" key="2">
    <source>
        <dbReference type="Pfam" id="PF18962"/>
    </source>
</evidence>
<dbReference type="Gene3D" id="3.80.10.10">
    <property type="entry name" value="Ribonuclease Inhibitor"/>
    <property type="match status" value="1"/>
</dbReference>
<comment type="caution">
    <text evidence="3">The sequence shown here is derived from an EMBL/GenBank/DDBJ whole genome shotgun (WGS) entry which is preliminary data.</text>
</comment>
<dbReference type="EMBL" id="REFV01000002">
    <property type="protein sequence ID" value="RMB63295.1"/>
    <property type="molecule type" value="Genomic_DNA"/>
</dbReference>
<dbReference type="AlphaFoldDB" id="A0A3M0GEG4"/>
<evidence type="ECO:0000313" key="4">
    <source>
        <dbReference type="Proteomes" id="UP000281985"/>
    </source>
</evidence>
<dbReference type="Pfam" id="PF18962">
    <property type="entry name" value="Por_Secre_tail"/>
    <property type="match status" value="1"/>
</dbReference>
<accession>A0A3M0GEG4</accession>
<evidence type="ECO:0000256" key="1">
    <source>
        <dbReference type="ARBA" id="ARBA00022729"/>
    </source>
</evidence>
<keyword evidence="4" id="KW-1185">Reference proteome</keyword>
<dbReference type="RefSeq" id="WP_121916097.1">
    <property type="nucleotide sequence ID" value="NZ_REFV01000002.1"/>
</dbReference>
<proteinExistence type="predicted"/>
<dbReference type="InterPro" id="IPR032675">
    <property type="entry name" value="LRR_dom_sf"/>
</dbReference>
<dbReference type="OrthoDB" id="614723at2"/>
<dbReference type="NCBIfam" id="TIGR04183">
    <property type="entry name" value="Por_Secre_tail"/>
    <property type="match status" value="1"/>
</dbReference>
<dbReference type="Proteomes" id="UP000281985">
    <property type="component" value="Unassembled WGS sequence"/>
</dbReference>
<gene>
    <name evidence="3" type="ORF">EAX61_02575</name>
</gene>